<dbReference type="InterPro" id="IPR043450">
    <property type="entry name" value="CCDC89-like"/>
</dbReference>
<name>A0A671YUK3_SPAAU</name>
<dbReference type="Ensembl" id="ENSSAUT00010069612.1">
    <property type="protein sequence ID" value="ENSSAUP00010066475.1"/>
    <property type="gene ID" value="ENSSAUG00010026508.1"/>
</dbReference>
<dbReference type="GeneTree" id="ENSGT00940000165617"/>
<proteinExistence type="predicted"/>
<evidence type="ECO:0000256" key="1">
    <source>
        <dbReference type="ARBA" id="ARBA00023054"/>
    </source>
</evidence>
<feature type="coiled-coil region" evidence="2">
    <location>
        <begin position="243"/>
        <end position="270"/>
    </location>
</feature>
<evidence type="ECO:0000313" key="4">
    <source>
        <dbReference type="Proteomes" id="UP000472265"/>
    </source>
</evidence>
<reference evidence="3" key="2">
    <citation type="submission" date="2025-08" db="UniProtKB">
        <authorList>
            <consortium name="Ensembl"/>
        </authorList>
    </citation>
    <scope>IDENTIFICATION</scope>
</reference>
<sequence length="355" mass="41804">MTTVQRAREKLQSLSVEDTTETLRSRIDEQSGLICILKHRADELLLRCQAQQKINTELEGQLTDCQRELDCERKKGELIEKRFMDLAANNQAIIAFMDDHKNQNAQLKLENEKLQSENDSLFSQKLQDKEVYVQKLLQDIKQLMEKYTNKENEYREKVAGCQSKILEQATEHQAKEASLLDQLYNAQKQQRDVVEMCQDLKLKLQKSEEEHALKENNMRESITRFTKEKDKLLSLSMERGKVIQEKQEEIQQLETKWKEEKKARVEAEERFEQEAEAVNADLKVKSLQSALDESTLKFRMFKKVCGNLQYWKVKLTMACRWLRTCLTYLLLSLFFYRILKPSKNTAPNSLHKKES</sequence>
<dbReference type="PANTHER" id="PTHR34768:SF2">
    <property type="entry name" value="COILED-COIL DOMAIN CONTAINING 89"/>
    <property type="match status" value="1"/>
</dbReference>
<evidence type="ECO:0000256" key="2">
    <source>
        <dbReference type="SAM" id="Coils"/>
    </source>
</evidence>
<protein>
    <submittedName>
        <fullName evidence="3">Zgc:172182</fullName>
    </submittedName>
</protein>
<keyword evidence="1 2" id="KW-0175">Coiled coil</keyword>
<dbReference type="AlphaFoldDB" id="A0A671YUK3"/>
<dbReference type="Proteomes" id="UP000472265">
    <property type="component" value="Chromosome 9"/>
</dbReference>
<organism evidence="3 4">
    <name type="scientific">Sparus aurata</name>
    <name type="common">Gilthead sea bream</name>
    <dbReference type="NCBI Taxonomy" id="8175"/>
    <lineage>
        <taxon>Eukaryota</taxon>
        <taxon>Metazoa</taxon>
        <taxon>Chordata</taxon>
        <taxon>Craniata</taxon>
        <taxon>Vertebrata</taxon>
        <taxon>Euteleostomi</taxon>
        <taxon>Actinopterygii</taxon>
        <taxon>Neopterygii</taxon>
        <taxon>Teleostei</taxon>
        <taxon>Neoteleostei</taxon>
        <taxon>Acanthomorphata</taxon>
        <taxon>Eupercaria</taxon>
        <taxon>Spariformes</taxon>
        <taxon>Sparidae</taxon>
        <taxon>Sparus</taxon>
    </lineage>
</organism>
<dbReference type="PANTHER" id="PTHR34768">
    <property type="entry name" value="COILED-COIL DOMAIN-CONTAINING PROTEIN 89"/>
    <property type="match status" value="1"/>
</dbReference>
<reference evidence="3" key="3">
    <citation type="submission" date="2025-09" db="UniProtKB">
        <authorList>
            <consortium name="Ensembl"/>
        </authorList>
    </citation>
    <scope>IDENTIFICATION</scope>
</reference>
<reference evidence="3" key="1">
    <citation type="submission" date="2021-04" db="EMBL/GenBank/DDBJ databases">
        <authorList>
            <consortium name="Wellcome Sanger Institute Data Sharing"/>
        </authorList>
    </citation>
    <scope>NUCLEOTIDE SEQUENCE [LARGE SCALE GENOMIC DNA]</scope>
</reference>
<evidence type="ECO:0000313" key="3">
    <source>
        <dbReference type="Ensembl" id="ENSSAUP00010066475.1"/>
    </source>
</evidence>
<gene>
    <name evidence="3" type="primary">zgc:172182</name>
</gene>
<keyword evidence="4" id="KW-1185">Reference proteome</keyword>
<dbReference type="OMA" id="AMLCSRI"/>
<accession>A0A671YUK3</accession>
<dbReference type="FunCoup" id="A0A671YUK3">
    <property type="interactions" value="238"/>
</dbReference>
<feature type="coiled-coil region" evidence="2">
    <location>
        <begin position="55"/>
        <end position="164"/>
    </location>
</feature>
<dbReference type="InParanoid" id="A0A671YUK3"/>